<evidence type="ECO:0000313" key="2">
    <source>
        <dbReference type="Proteomes" id="UP000242664"/>
    </source>
</evidence>
<name>A0ABM9WTI1_VIBAE</name>
<accession>A0ABM9WTI1</accession>
<reference evidence="2" key="1">
    <citation type="submission" date="2006-10" db="EMBL/GenBank/DDBJ databases">
        <authorList>
            <person name="Heidelberg J."/>
            <person name="Sebastian Y."/>
        </authorList>
    </citation>
    <scope>NUCLEOTIDE SEQUENCE [LARGE SCALE GENOMIC DNA]</scope>
    <source>
        <strain evidence="2">EX25</strain>
    </source>
</reference>
<organism evidence="1 2">
    <name type="scientific">Vibrio antiquarius (strain Ex25)</name>
    <dbReference type="NCBI Taxonomy" id="150340"/>
    <lineage>
        <taxon>Bacteria</taxon>
        <taxon>Pseudomonadati</taxon>
        <taxon>Pseudomonadota</taxon>
        <taxon>Gammaproteobacteria</taxon>
        <taxon>Vibrionales</taxon>
        <taxon>Vibrionaceae</taxon>
        <taxon>Vibrio</taxon>
        <taxon>Vibrio diabolicus subgroup</taxon>
    </lineage>
</organism>
<dbReference type="Proteomes" id="UP000242664">
    <property type="component" value="Unassembled WGS sequence"/>
</dbReference>
<evidence type="ECO:0000313" key="1">
    <source>
        <dbReference type="EMBL" id="EDN56639.1"/>
    </source>
</evidence>
<dbReference type="EMBL" id="DS267830">
    <property type="protein sequence ID" value="EDN56639.1"/>
    <property type="molecule type" value="Genomic_DNA"/>
</dbReference>
<keyword evidence="2" id="KW-1185">Reference proteome</keyword>
<sequence>SNVVAMRCGVAYQCASRLHVDCVSIARRY</sequence>
<proteinExistence type="predicted"/>
<protein>
    <submittedName>
        <fullName evidence="1">Uncharacterized protein</fullName>
    </submittedName>
</protein>
<gene>
    <name evidence="1" type="ORF">VEx25_0323</name>
</gene>
<feature type="non-terminal residue" evidence="1">
    <location>
        <position position="1"/>
    </location>
</feature>